<comment type="caution">
    <text evidence="2">The sequence shown here is derived from an EMBL/GenBank/DDBJ whole genome shotgun (WGS) entry which is preliminary data.</text>
</comment>
<name>A0A8H6I093_9AGAR</name>
<reference evidence="2 3" key="1">
    <citation type="submission" date="2020-07" db="EMBL/GenBank/DDBJ databases">
        <title>Comparative genomics of pyrophilous fungi reveals a link between fire events and developmental genes.</title>
        <authorList>
            <consortium name="DOE Joint Genome Institute"/>
            <person name="Steindorff A.S."/>
            <person name="Carver A."/>
            <person name="Calhoun S."/>
            <person name="Stillman K."/>
            <person name="Liu H."/>
            <person name="Lipzen A."/>
            <person name="Pangilinan J."/>
            <person name="Labutti K."/>
            <person name="Bruns T.D."/>
            <person name="Grigoriev I.V."/>
        </authorList>
    </citation>
    <scope>NUCLEOTIDE SEQUENCE [LARGE SCALE GENOMIC DNA]</scope>
    <source>
        <strain evidence="2 3">CBS 144469</strain>
    </source>
</reference>
<evidence type="ECO:0000313" key="3">
    <source>
        <dbReference type="Proteomes" id="UP000521943"/>
    </source>
</evidence>
<dbReference type="AlphaFoldDB" id="A0A8H6I093"/>
<accession>A0A8H6I093</accession>
<keyword evidence="3" id="KW-1185">Reference proteome</keyword>
<dbReference type="EMBL" id="JACGCI010000029">
    <property type="protein sequence ID" value="KAF6755547.1"/>
    <property type="molecule type" value="Genomic_DNA"/>
</dbReference>
<dbReference type="Proteomes" id="UP000521943">
    <property type="component" value="Unassembled WGS sequence"/>
</dbReference>
<feature type="region of interest" description="Disordered" evidence="1">
    <location>
        <begin position="354"/>
        <end position="381"/>
    </location>
</feature>
<evidence type="ECO:0000313" key="2">
    <source>
        <dbReference type="EMBL" id="KAF6755547.1"/>
    </source>
</evidence>
<proteinExistence type="predicted"/>
<gene>
    <name evidence="2" type="ORF">DFP72DRAFT_847281</name>
</gene>
<organism evidence="2 3">
    <name type="scientific">Ephemerocybe angulata</name>
    <dbReference type="NCBI Taxonomy" id="980116"/>
    <lineage>
        <taxon>Eukaryota</taxon>
        <taxon>Fungi</taxon>
        <taxon>Dikarya</taxon>
        <taxon>Basidiomycota</taxon>
        <taxon>Agaricomycotina</taxon>
        <taxon>Agaricomycetes</taxon>
        <taxon>Agaricomycetidae</taxon>
        <taxon>Agaricales</taxon>
        <taxon>Agaricineae</taxon>
        <taxon>Psathyrellaceae</taxon>
        <taxon>Ephemerocybe</taxon>
    </lineage>
</organism>
<protein>
    <submittedName>
        <fullName evidence="2">Uncharacterized protein</fullName>
    </submittedName>
</protein>
<feature type="region of interest" description="Disordered" evidence="1">
    <location>
        <begin position="195"/>
        <end position="214"/>
    </location>
</feature>
<evidence type="ECO:0000256" key="1">
    <source>
        <dbReference type="SAM" id="MobiDB-lite"/>
    </source>
</evidence>
<sequence length="381" mass="43099">MRYVYWGCRFRCPKYGKYAGGLARTRQVPPRLSSPYHRHHHCSTLESSSPVQPRCAATSPPLVAELLLHISEAEWRLLACGRLKPVTEVMMVVKRIALTRFGLLGLCCSPSVLLPAQRDLTTPPLTPASPHMRAIQHRTIRDDSKSQQSPFPSVFQLTLSTLPSTFTLDLASFHAVRMSTNTPLQIKIGVKKGVSGRGKGRRMGFQECRSRRSGEGEEGTRMGFRYIPCSCVYAYGRNDNLLCINGVLLVALQMAPKMDGAMDPKWTLRQHSSWRPRVHTQWREVSNAIGRELWLEPWLPEHVRLCPPFESHSTHHFCWNPQWNPMASSSWDHTFQPNPTAVSKWIEVRYAPANEKAGSHQTQSHQVCDELTSGRGVQAKE</sequence>